<sequence>MSQRVRPAEDRLSRHEFLARLHERRRPRTYLEVGVSTGASLGLSSVPSVGIDPAYTIASELRGRIALARTTSDDYFATTDPKDWLGGPVELAFIDGMHLFEYALRDFINVEKHCRWSSVVVLDDMLPRNAGEAARGRHTGAWTGDVFRLAEVLRTYRPDLTVLPVDTVPTGVVVVLGADPSSTVLQDHYDEIVAEHVHDDPQQVPAAVLRRDDAWDARALVESPVWGLLHRGDRPWRRRDRGLAELQEALHQPAAYRRRRRALRDRAEQLAARGARGRRDGTVPEAVAATPAPAERARALVATTEQAGVSSLRRLVLVSRGRRPALTQEIRALRPGVKIIQVDPRPGRDDVRLALATAGTLDAIIDVTTSADRLANRARELLPHVRKGGVLVLGDAAHAADVDALVREAGEPGEAETGDPGEAGPGDPGEEGLRAAAETGPEPPDERSTAILPTLARAGVHGEHVWLINGRRTWVKLREDEASPYLSRKGPRAGRVLHELPGAHVVRRSEVVESASDEAVSPASTYDAPPLQLREYENAISRRGQVVTQGRVVLPDSFRHLNRPVLGNHFMHRVDRDFAALRPVRPSRLEGVYFLLDSEFRGHFGHAMTEQLSRMWAWPEVKERYPDAKALVHTRNPYPKLFGWERRLWEAAGVAPDDLVLVDGPVRPDKLVAATPGFSQPDYVHPAVRDVYRRTGDALASGAPDRDYPERIFCSRRIAKRACHNTGEVESFFAERGFEVLFPEDYPLDEQVRLFRSARDVAGFGGSAMFNLAFATEPKRVFLVSAETYVVQNEAMIAAVNGHELHMAWCRADVPHGAGTGIDGRMHTPFTFDHDREGTFLRRVLDDPTSA</sequence>
<keyword evidence="4" id="KW-1185">Reference proteome</keyword>
<gene>
    <name evidence="3" type="ORF">GCM10009809_03010</name>
</gene>
<evidence type="ECO:0000313" key="3">
    <source>
        <dbReference type="EMBL" id="GAA1710066.1"/>
    </source>
</evidence>
<dbReference type="InterPro" id="IPR029063">
    <property type="entry name" value="SAM-dependent_MTases_sf"/>
</dbReference>
<evidence type="ECO:0000256" key="1">
    <source>
        <dbReference type="SAM" id="MobiDB-lite"/>
    </source>
</evidence>
<organism evidence="3 4">
    <name type="scientific">Isoptericola hypogeus</name>
    <dbReference type="NCBI Taxonomy" id="300179"/>
    <lineage>
        <taxon>Bacteria</taxon>
        <taxon>Bacillati</taxon>
        <taxon>Actinomycetota</taxon>
        <taxon>Actinomycetes</taxon>
        <taxon>Micrococcales</taxon>
        <taxon>Promicromonosporaceae</taxon>
        <taxon>Isoptericola</taxon>
    </lineage>
</organism>
<accession>A0ABN2IRJ8</accession>
<feature type="region of interest" description="Disordered" evidence="1">
    <location>
        <begin position="410"/>
        <end position="448"/>
    </location>
</feature>
<dbReference type="Gene3D" id="3.40.50.150">
    <property type="entry name" value="Vaccinia Virus protein VP39"/>
    <property type="match status" value="1"/>
</dbReference>
<dbReference type="RefSeq" id="WP_344244938.1">
    <property type="nucleotide sequence ID" value="NZ_BAAAPM010000002.1"/>
</dbReference>
<protein>
    <recommendedName>
        <fullName evidence="2">Glycosyltransferase 61 catalytic domain-containing protein</fullName>
    </recommendedName>
</protein>
<proteinExistence type="predicted"/>
<name>A0ABN2IRJ8_9MICO</name>
<dbReference type="InterPro" id="IPR049625">
    <property type="entry name" value="Glyco_transf_61_cat"/>
</dbReference>
<dbReference type="Pfam" id="PF13578">
    <property type="entry name" value="Methyltransf_24"/>
    <property type="match status" value="1"/>
</dbReference>
<dbReference type="EMBL" id="BAAAPM010000002">
    <property type="protein sequence ID" value="GAA1710066.1"/>
    <property type="molecule type" value="Genomic_DNA"/>
</dbReference>
<reference evidence="3 4" key="1">
    <citation type="journal article" date="2019" name="Int. J. Syst. Evol. Microbiol.">
        <title>The Global Catalogue of Microorganisms (GCM) 10K type strain sequencing project: providing services to taxonomists for standard genome sequencing and annotation.</title>
        <authorList>
            <consortium name="The Broad Institute Genomics Platform"/>
            <consortium name="The Broad Institute Genome Sequencing Center for Infectious Disease"/>
            <person name="Wu L."/>
            <person name="Ma J."/>
        </authorList>
    </citation>
    <scope>NUCLEOTIDE SEQUENCE [LARGE SCALE GENOMIC DNA]</scope>
    <source>
        <strain evidence="3 4">JCM 15589</strain>
    </source>
</reference>
<feature type="domain" description="Glycosyltransferase 61 catalytic" evidence="2">
    <location>
        <begin position="604"/>
        <end position="781"/>
    </location>
</feature>
<dbReference type="Proteomes" id="UP001501138">
    <property type="component" value="Unassembled WGS sequence"/>
</dbReference>
<dbReference type="Pfam" id="PF04577">
    <property type="entry name" value="Glyco_transf_61"/>
    <property type="match status" value="1"/>
</dbReference>
<evidence type="ECO:0000259" key="2">
    <source>
        <dbReference type="Pfam" id="PF04577"/>
    </source>
</evidence>
<comment type="caution">
    <text evidence="3">The sequence shown here is derived from an EMBL/GenBank/DDBJ whole genome shotgun (WGS) entry which is preliminary data.</text>
</comment>
<evidence type="ECO:0000313" key="4">
    <source>
        <dbReference type="Proteomes" id="UP001501138"/>
    </source>
</evidence>
<dbReference type="SUPFAM" id="SSF53335">
    <property type="entry name" value="S-adenosyl-L-methionine-dependent methyltransferases"/>
    <property type="match status" value="1"/>
</dbReference>